<feature type="region of interest" description="Disordered" evidence="1">
    <location>
        <begin position="1"/>
        <end position="25"/>
    </location>
</feature>
<evidence type="ECO:0000313" key="3">
    <source>
        <dbReference type="Proteomes" id="UP000735302"/>
    </source>
</evidence>
<accession>A0AAV3Z7S0</accession>
<comment type="caution">
    <text evidence="2">The sequence shown here is derived from an EMBL/GenBank/DDBJ whole genome shotgun (WGS) entry which is preliminary data.</text>
</comment>
<proteinExistence type="predicted"/>
<keyword evidence="3" id="KW-1185">Reference proteome</keyword>
<organism evidence="2 3">
    <name type="scientific">Plakobranchus ocellatus</name>
    <dbReference type="NCBI Taxonomy" id="259542"/>
    <lineage>
        <taxon>Eukaryota</taxon>
        <taxon>Metazoa</taxon>
        <taxon>Spiralia</taxon>
        <taxon>Lophotrochozoa</taxon>
        <taxon>Mollusca</taxon>
        <taxon>Gastropoda</taxon>
        <taxon>Heterobranchia</taxon>
        <taxon>Euthyneura</taxon>
        <taxon>Panpulmonata</taxon>
        <taxon>Sacoglossa</taxon>
        <taxon>Placobranchoidea</taxon>
        <taxon>Plakobranchidae</taxon>
        <taxon>Plakobranchus</taxon>
    </lineage>
</organism>
<dbReference type="AlphaFoldDB" id="A0AAV3Z7S0"/>
<evidence type="ECO:0000313" key="2">
    <source>
        <dbReference type="EMBL" id="GFN90672.1"/>
    </source>
</evidence>
<sequence length="106" mass="11859">MRVGSNLGPSEVRDRSFSEPPEIGRSIPRQRRRFPSVGKLYAMTKVHKANWPLVLVNLFPPLSAAAAIRLAGLHREICMPFKQLTLIVSADQETGKMLSLRLLYCG</sequence>
<reference evidence="2 3" key="1">
    <citation type="journal article" date="2021" name="Elife">
        <title>Chloroplast acquisition without the gene transfer in kleptoplastic sea slugs, Plakobranchus ocellatus.</title>
        <authorList>
            <person name="Maeda T."/>
            <person name="Takahashi S."/>
            <person name="Yoshida T."/>
            <person name="Shimamura S."/>
            <person name="Takaki Y."/>
            <person name="Nagai Y."/>
            <person name="Toyoda A."/>
            <person name="Suzuki Y."/>
            <person name="Arimoto A."/>
            <person name="Ishii H."/>
            <person name="Satoh N."/>
            <person name="Nishiyama T."/>
            <person name="Hasebe M."/>
            <person name="Maruyama T."/>
            <person name="Minagawa J."/>
            <person name="Obokata J."/>
            <person name="Shigenobu S."/>
        </authorList>
    </citation>
    <scope>NUCLEOTIDE SEQUENCE [LARGE SCALE GENOMIC DNA]</scope>
</reference>
<protein>
    <submittedName>
        <fullName evidence="2">Uncharacterized protein</fullName>
    </submittedName>
</protein>
<dbReference type="EMBL" id="BLXT01002056">
    <property type="protein sequence ID" value="GFN90672.1"/>
    <property type="molecule type" value="Genomic_DNA"/>
</dbReference>
<evidence type="ECO:0000256" key="1">
    <source>
        <dbReference type="SAM" id="MobiDB-lite"/>
    </source>
</evidence>
<dbReference type="Proteomes" id="UP000735302">
    <property type="component" value="Unassembled WGS sequence"/>
</dbReference>
<gene>
    <name evidence="2" type="ORF">PoB_001717800</name>
</gene>
<name>A0AAV3Z7S0_9GAST</name>